<sequence length="97" mass="10958">MRLVIGNTDQHDCTLQVASFALAKRPLRERPVTVLQVSRPAPSRDSLVSLLTWAAERAVLPQQVVLSQVSTDTRLRAANWLQARGYRSADRVNFFRL</sequence>
<protein>
    <submittedName>
        <fullName evidence="1">Uncharacterized protein</fullName>
    </submittedName>
</protein>
<accession>A0ABQ6LW57</accession>
<name>A0ABQ6LW57_9GAMM</name>
<keyword evidence="2" id="KW-1185">Reference proteome</keyword>
<evidence type="ECO:0000313" key="2">
    <source>
        <dbReference type="Proteomes" id="UP001224392"/>
    </source>
</evidence>
<comment type="caution">
    <text evidence="1">The sequence shown here is derived from an EMBL/GenBank/DDBJ whole genome shotgun (WGS) entry which is preliminary data.</text>
</comment>
<reference evidence="1 2" key="1">
    <citation type="submission" date="2023-04" db="EMBL/GenBank/DDBJ databases">
        <title>Marinobulbifer ophiurae gen. nov., sp. Nov., isolate from tissue of brittle star Ophioplocus japonicus.</title>
        <authorList>
            <person name="Kawano K."/>
            <person name="Sawayama S."/>
            <person name="Nakagawa S."/>
        </authorList>
    </citation>
    <scope>NUCLEOTIDE SEQUENCE [LARGE SCALE GENOMIC DNA]</scope>
    <source>
        <strain evidence="1 2">NKW57</strain>
    </source>
</reference>
<dbReference type="RefSeq" id="WP_285762852.1">
    <property type="nucleotide sequence ID" value="NZ_BSYJ01000001.1"/>
</dbReference>
<gene>
    <name evidence="1" type="ORF">MNKW57_06700</name>
</gene>
<dbReference type="EMBL" id="BSYJ01000001">
    <property type="protein sequence ID" value="GMG86349.1"/>
    <property type="molecule type" value="Genomic_DNA"/>
</dbReference>
<proteinExistence type="predicted"/>
<dbReference type="Proteomes" id="UP001224392">
    <property type="component" value="Unassembled WGS sequence"/>
</dbReference>
<organism evidence="1 2">
    <name type="scientific">Biformimicrobium ophioploci</name>
    <dbReference type="NCBI Taxonomy" id="3036711"/>
    <lineage>
        <taxon>Bacteria</taxon>
        <taxon>Pseudomonadati</taxon>
        <taxon>Pseudomonadota</taxon>
        <taxon>Gammaproteobacteria</taxon>
        <taxon>Cellvibrionales</taxon>
        <taxon>Microbulbiferaceae</taxon>
        <taxon>Biformimicrobium</taxon>
    </lineage>
</organism>
<evidence type="ECO:0000313" key="1">
    <source>
        <dbReference type="EMBL" id="GMG86349.1"/>
    </source>
</evidence>